<evidence type="ECO:0000256" key="5">
    <source>
        <dbReference type="ARBA" id="ARBA00022692"/>
    </source>
</evidence>
<evidence type="ECO:0000256" key="3">
    <source>
        <dbReference type="ARBA" id="ARBA00022448"/>
    </source>
</evidence>
<organism evidence="11 12">
    <name type="scientific">Hasllibacter halocynthiae</name>
    <dbReference type="NCBI Taxonomy" id="595589"/>
    <lineage>
        <taxon>Bacteria</taxon>
        <taxon>Pseudomonadati</taxon>
        <taxon>Pseudomonadota</taxon>
        <taxon>Alphaproteobacteria</taxon>
        <taxon>Rhodobacterales</taxon>
        <taxon>Roseobacteraceae</taxon>
        <taxon>Hasllibacter</taxon>
    </lineage>
</organism>
<comment type="subcellular location">
    <subcellularLocation>
        <location evidence="10">Cell inner membrane</location>
        <topology evidence="10">Multi-pass membrane protein</topology>
    </subcellularLocation>
    <subcellularLocation>
        <location evidence="1">Cell membrane</location>
        <topology evidence="1">Multi-pass membrane protein</topology>
    </subcellularLocation>
</comment>
<dbReference type="PROSITE" id="PS01327">
    <property type="entry name" value="MSCL"/>
    <property type="match status" value="1"/>
</dbReference>
<gene>
    <name evidence="10" type="primary">mscL</name>
    <name evidence="11" type="ORF">BCF33_2546</name>
</gene>
<dbReference type="InterPro" id="IPR001185">
    <property type="entry name" value="MS_channel"/>
</dbReference>
<keyword evidence="4 10" id="KW-1003">Cell membrane</keyword>
<comment type="function">
    <text evidence="10">Channel that opens in response to stretch forces in the membrane lipid bilayer. May participate in the regulation of osmotic pressure changes within the cell.</text>
</comment>
<keyword evidence="10" id="KW-0997">Cell inner membrane</keyword>
<accession>A0A2T0X435</accession>
<dbReference type="AlphaFoldDB" id="A0A2T0X435"/>
<feature type="transmembrane region" description="Helical" evidence="10">
    <location>
        <begin position="12"/>
        <end position="31"/>
    </location>
</feature>
<keyword evidence="3 10" id="KW-0813">Transport</keyword>
<dbReference type="EMBL" id="PVTT01000002">
    <property type="protein sequence ID" value="PRY93665.1"/>
    <property type="molecule type" value="Genomic_DNA"/>
</dbReference>
<dbReference type="InterPro" id="IPR036019">
    <property type="entry name" value="MscL_channel"/>
</dbReference>
<dbReference type="HAMAP" id="MF_00115">
    <property type="entry name" value="MscL"/>
    <property type="match status" value="1"/>
</dbReference>
<dbReference type="Gene3D" id="1.10.1200.120">
    <property type="entry name" value="Large-conductance mechanosensitive channel, MscL, domain 1"/>
    <property type="match status" value="1"/>
</dbReference>
<evidence type="ECO:0000256" key="8">
    <source>
        <dbReference type="ARBA" id="ARBA00023136"/>
    </source>
</evidence>
<evidence type="ECO:0000256" key="6">
    <source>
        <dbReference type="ARBA" id="ARBA00022989"/>
    </source>
</evidence>
<evidence type="ECO:0000256" key="4">
    <source>
        <dbReference type="ARBA" id="ARBA00022475"/>
    </source>
</evidence>
<dbReference type="Pfam" id="PF01741">
    <property type="entry name" value="MscL"/>
    <property type="match status" value="1"/>
</dbReference>
<dbReference type="InterPro" id="IPR019823">
    <property type="entry name" value="Mechanosensitive_channel_CS"/>
</dbReference>
<keyword evidence="8 10" id="KW-0472">Membrane</keyword>
<comment type="similarity">
    <text evidence="2 10">Belongs to the MscL family.</text>
</comment>
<keyword evidence="6 10" id="KW-1133">Transmembrane helix</keyword>
<keyword evidence="5 10" id="KW-0812">Transmembrane</keyword>
<comment type="caution">
    <text evidence="11">The sequence shown here is derived from an EMBL/GenBank/DDBJ whole genome shotgun (WGS) entry which is preliminary data.</text>
</comment>
<keyword evidence="7 10" id="KW-0406">Ion transport</keyword>
<protein>
    <recommendedName>
        <fullName evidence="10">Large-conductance mechanosensitive channel</fullName>
    </recommendedName>
</protein>
<sequence>MINEFKDFIAKGNVMDMAVGIIVGAAFTAIVNSLVGDIINPVIALFTGGIDFSGWFYVLDGGEYASLAAAQEAGASVFAVGSFLMAVINFLIVASAVFVLVKMVNRIKAEAWKDDEVAPEVPTGPSEKDLLMEIRDALRGDGAASRPG</sequence>
<dbReference type="InterPro" id="IPR037673">
    <property type="entry name" value="MSC/AndL"/>
</dbReference>
<dbReference type="GO" id="GO:0005886">
    <property type="term" value="C:plasma membrane"/>
    <property type="evidence" value="ECO:0007669"/>
    <property type="project" value="UniProtKB-SubCell"/>
</dbReference>
<proteinExistence type="inferred from homology"/>
<reference evidence="11 12" key="1">
    <citation type="submission" date="2018-03" db="EMBL/GenBank/DDBJ databases">
        <title>Genomic Encyclopedia of Archaeal and Bacterial Type Strains, Phase II (KMG-II): from individual species to whole genera.</title>
        <authorList>
            <person name="Goeker M."/>
        </authorList>
    </citation>
    <scope>NUCLEOTIDE SEQUENCE [LARGE SCALE GENOMIC DNA]</scope>
    <source>
        <strain evidence="11 12">DSM 29318</strain>
    </source>
</reference>
<dbReference type="RefSeq" id="WP_106161232.1">
    <property type="nucleotide sequence ID" value="NZ_PVTT01000002.1"/>
</dbReference>
<evidence type="ECO:0000256" key="1">
    <source>
        <dbReference type="ARBA" id="ARBA00004651"/>
    </source>
</evidence>
<dbReference type="GO" id="GO:0008381">
    <property type="term" value="F:mechanosensitive monoatomic ion channel activity"/>
    <property type="evidence" value="ECO:0007669"/>
    <property type="project" value="UniProtKB-UniRule"/>
</dbReference>
<feature type="transmembrane region" description="Helical" evidence="10">
    <location>
        <begin position="38"/>
        <end position="58"/>
    </location>
</feature>
<evidence type="ECO:0000313" key="11">
    <source>
        <dbReference type="EMBL" id="PRY93665.1"/>
    </source>
</evidence>
<dbReference type="PRINTS" id="PR01264">
    <property type="entry name" value="MECHCHANNEL"/>
</dbReference>
<keyword evidence="9 10" id="KW-0407">Ion channel</keyword>
<dbReference type="NCBIfam" id="NF010557">
    <property type="entry name" value="PRK13952.1"/>
    <property type="match status" value="1"/>
</dbReference>
<evidence type="ECO:0000256" key="7">
    <source>
        <dbReference type="ARBA" id="ARBA00023065"/>
    </source>
</evidence>
<evidence type="ECO:0000256" key="2">
    <source>
        <dbReference type="ARBA" id="ARBA00007254"/>
    </source>
</evidence>
<evidence type="ECO:0000313" key="12">
    <source>
        <dbReference type="Proteomes" id="UP000238801"/>
    </source>
</evidence>
<dbReference type="Proteomes" id="UP000238801">
    <property type="component" value="Unassembled WGS sequence"/>
</dbReference>
<dbReference type="OrthoDB" id="9810350at2"/>
<feature type="transmembrane region" description="Helical" evidence="10">
    <location>
        <begin position="78"/>
        <end position="101"/>
    </location>
</feature>
<dbReference type="SUPFAM" id="SSF81330">
    <property type="entry name" value="Gated mechanosensitive channel"/>
    <property type="match status" value="1"/>
</dbReference>
<dbReference type="PANTHER" id="PTHR30266">
    <property type="entry name" value="MECHANOSENSITIVE CHANNEL MSCL"/>
    <property type="match status" value="1"/>
</dbReference>
<dbReference type="PANTHER" id="PTHR30266:SF2">
    <property type="entry name" value="LARGE-CONDUCTANCE MECHANOSENSITIVE CHANNEL"/>
    <property type="match status" value="1"/>
</dbReference>
<name>A0A2T0X435_9RHOB</name>
<dbReference type="NCBIfam" id="TIGR00220">
    <property type="entry name" value="mscL"/>
    <property type="match status" value="1"/>
</dbReference>
<evidence type="ECO:0000256" key="10">
    <source>
        <dbReference type="HAMAP-Rule" id="MF_00115"/>
    </source>
</evidence>
<keyword evidence="12" id="KW-1185">Reference proteome</keyword>
<comment type="subunit">
    <text evidence="10">Homopentamer.</text>
</comment>
<evidence type="ECO:0000256" key="9">
    <source>
        <dbReference type="ARBA" id="ARBA00023303"/>
    </source>
</evidence>